<accession>A0A6C0ILF9</accession>
<name>A0A6C0ILF9_9ZZZZ</name>
<evidence type="ECO:0000256" key="1">
    <source>
        <dbReference type="SAM" id="Phobius"/>
    </source>
</evidence>
<dbReference type="Pfam" id="PF19059">
    <property type="entry name" value="DUF5755"/>
    <property type="match status" value="1"/>
</dbReference>
<dbReference type="AlphaFoldDB" id="A0A6C0ILF9"/>
<protein>
    <submittedName>
        <fullName evidence="2">Uncharacterized protein</fullName>
    </submittedName>
</protein>
<proteinExistence type="predicted"/>
<dbReference type="EMBL" id="MN740213">
    <property type="protein sequence ID" value="QHT94061.1"/>
    <property type="molecule type" value="Genomic_DNA"/>
</dbReference>
<evidence type="ECO:0000313" key="2">
    <source>
        <dbReference type="EMBL" id="QHT94061.1"/>
    </source>
</evidence>
<keyword evidence="1" id="KW-0472">Membrane</keyword>
<sequence length="220" mass="25193">MKTKLKLKGKTVCPKGVICFEDMTFYIIIACVGIGLYYLYKRLREDISKNASQINSVNQVDLVKNFLAPDNYSVNFHTDTVHNEPKDVLLNPYTPPLKDSNYNRHYNTMRNSLNKSTNINSLHNAKFRQVGLLTQQNGKSGPVPLMGKPLYSNRNKWQYYSMSDQYNSVKLPISVKGKSAMTEYGCDEVYNGDTVYLDGVKEIYTVTLYDNDHLQYLPSN</sequence>
<keyword evidence="1" id="KW-1133">Transmembrane helix</keyword>
<feature type="transmembrane region" description="Helical" evidence="1">
    <location>
        <begin position="23"/>
        <end position="40"/>
    </location>
</feature>
<reference evidence="2" key="1">
    <citation type="journal article" date="2020" name="Nature">
        <title>Giant virus diversity and host interactions through global metagenomics.</title>
        <authorList>
            <person name="Schulz F."/>
            <person name="Roux S."/>
            <person name="Paez-Espino D."/>
            <person name="Jungbluth S."/>
            <person name="Walsh D.A."/>
            <person name="Denef V.J."/>
            <person name="McMahon K.D."/>
            <person name="Konstantinidis K.T."/>
            <person name="Eloe-Fadrosh E.A."/>
            <person name="Kyrpides N.C."/>
            <person name="Woyke T."/>
        </authorList>
    </citation>
    <scope>NUCLEOTIDE SEQUENCE</scope>
    <source>
        <strain evidence="2">GVMAG-M-3300024258-14</strain>
    </source>
</reference>
<keyword evidence="1" id="KW-0812">Transmembrane</keyword>
<dbReference type="InterPro" id="IPR043929">
    <property type="entry name" value="DUF5755"/>
</dbReference>
<organism evidence="2">
    <name type="scientific">viral metagenome</name>
    <dbReference type="NCBI Taxonomy" id="1070528"/>
    <lineage>
        <taxon>unclassified sequences</taxon>
        <taxon>metagenomes</taxon>
        <taxon>organismal metagenomes</taxon>
    </lineage>
</organism>